<name>A0ABW2AGF8_9MICO</name>
<evidence type="ECO:0008006" key="3">
    <source>
        <dbReference type="Google" id="ProtNLM"/>
    </source>
</evidence>
<evidence type="ECO:0000313" key="2">
    <source>
        <dbReference type="Proteomes" id="UP001596298"/>
    </source>
</evidence>
<proteinExistence type="predicted"/>
<gene>
    <name evidence="1" type="ORF">ACFQDH_11555</name>
</gene>
<organism evidence="1 2">
    <name type="scientific">Flexivirga alba</name>
    <dbReference type="NCBI Taxonomy" id="702742"/>
    <lineage>
        <taxon>Bacteria</taxon>
        <taxon>Bacillati</taxon>
        <taxon>Actinomycetota</taxon>
        <taxon>Actinomycetes</taxon>
        <taxon>Micrococcales</taxon>
        <taxon>Dermacoccaceae</taxon>
        <taxon>Flexivirga</taxon>
    </lineage>
</organism>
<sequence>MSADPISSDDTTRCWCCGNTVDPDRMVRLGRHPEARLCLQCAHFAHQQALRIEDREKRGPTVFARDTLRNLRGEVMRRGLHQNKFIGGWLRRLGKHLP</sequence>
<protein>
    <recommendedName>
        <fullName evidence="3">ClpX-type ZB domain-containing protein</fullName>
    </recommendedName>
</protein>
<comment type="caution">
    <text evidence="1">The sequence shown here is derived from an EMBL/GenBank/DDBJ whole genome shotgun (WGS) entry which is preliminary data.</text>
</comment>
<reference evidence="2" key="1">
    <citation type="journal article" date="2019" name="Int. J. Syst. Evol. Microbiol.">
        <title>The Global Catalogue of Microorganisms (GCM) 10K type strain sequencing project: providing services to taxonomists for standard genome sequencing and annotation.</title>
        <authorList>
            <consortium name="The Broad Institute Genomics Platform"/>
            <consortium name="The Broad Institute Genome Sequencing Center for Infectious Disease"/>
            <person name="Wu L."/>
            <person name="Ma J."/>
        </authorList>
    </citation>
    <scope>NUCLEOTIDE SEQUENCE [LARGE SCALE GENOMIC DNA]</scope>
    <source>
        <strain evidence="2">CCUG 58127</strain>
    </source>
</reference>
<dbReference type="RefSeq" id="WP_382401428.1">
    <property type="nucleotide sequence ID" value="NZ_JBHSWH010000001.1"/>
</dbReference>
<evidence type="ECO:0000313" key="1">
    <source>
        <dbReference type="EMBL" id="MFC6705886.1"/>
    </source>
</evidence>
<keyword evidence="2" id="KW-1185">Reference proteome</keyword>
<accession>A0ABW2AGF8</accession>
<dbReference type="Proteomes" id="UP001596298">
    <property type="component" value="Unassembled WGS sequence"/>
</dbReference>
<dbReference type="EMBL" id="JBHSWH010000001">
    <property type="protein sequence ID" value="MFC6705886.1"/>
    <property type="molecule type" value="Genomic_DNA"/>
</dbReference>